<dbReference type="PATRIC" id="fig|1195236.3.peg.2992"/>
<evidence type="ECO:0008006" key="3">
    <source>
        <dbReference type="Google" id="ProtNLM"/>
    </source>
</evidence>
<organism evidence="1 2">
    <name type="scientific">Ruminiclostridium cellobioparum subsp. termitidis CT1112</name>
    <dbReference type="NCBI Taxonomy" id="1195236"/>
    <lineage>
        <taxon>Bacteria</taxon>
        <taxon>Bacillati</taxon>
        <taxon>Bacillota</taxon>
        <taxon>Clostridia</taxon>
        <taxon>Eubacteriales</taxon>
        <taxon>Oscillospiraceae</taxon>
        <taxon>Ruminiclostridium</taxon>
    </lineage>
</organism>
<sequence length="82" mass="9462">MPSTRIGRRVPFTIALASVRVKKNGEAINPVLYEYYQKKKESKLKKVALGAVTHKVSNIIFVVLRDSKLYELQTPEEHKMLY</sequence>
<dbReference type="Proteomes" id="UP000014155">
    <property type="component" value="Unassembled WGS sequence"/>
</dbReference>
<dbReference type="eggNOG" id="COG3547">
    <property type="taxonomic scope" value="Bacteria"/>
</dbReference>
<comment type="caution">
    <text evidence="1">The sequence shown here is derived from an EMBL/GenBank/DDBJ whole genome shotgun (WGS) entry which is preliminary data.</text>
</comment>
<dbReference type="RefSeq" id="WP_004626394.1">
    <property type="nucleotide sequence ID" value="NZ_AORV01000037.1"/>
</dbReference>
<dbReference type="STRING" id="1195236.CTER_2673"/>
<evidence type="ECO:0000313" key="2">
    <source>
        <dbReference type="Proteomes" id="UP000014155"/>
    </source>
</evidence>
<dbReference type="AlphaFoldDB" id="S0FIG0"/>
<accession>S0FIG0</accession>
<dbReference type="EMBL" id="AORV01000037">
    <property type="protein sequence ID" value="EMS71437.1"/>
    <property type="molecule type" value="Genomic_DNA"/>
</dbReference>
<protein>
    <recommendedName>
        <fullName evidence="3">Transposase</fullName>
    </recommendedName>
</protein>
<reference evidence="1 2" key="1">
    <citation type="journal article" date="2013" name="Genome Announc.">
        <title>Draft Genome Sequence of the Cellulolytic, Mesophilic, Anaerobic Bacterium Clostridium termitidis Strain CT1112 (DSM 5398).</title>
        <authorList>
            <person name="Lal S."/>
            <person name="Ramachandran U."/>
            <person name="Zhang X."/>
            <person name="Munir R."/>
            <person name="Sparling R."/>
            <person name="Levin D.B."/>
        </authorList>
    </citation>
    <scope>NUCLEOTIDE SEQUENCE [LARGE SCALE GENOMIC DNA]</scope>
    <source>
        <strain evidence="1 2">CT1112</strain>
    </source>
</reference>
<name>S0FIG0_RUMCE</name>
<evidence type="ECO:0000313" key="1">
    <source>
        <dbReference type="EMBL" id="EMS71437.1"/>
    </source>
</evidence>
<keyword evidence="2" id="KW-1185">Reference proteome</keyword>
<gene>
    <name evidence="1" type="ORF">CTER_2673</name>
</gene>
<proteinExistence type="predicted"/>